<dbReference type="EMBL" id="AMZH03024352">
    <property type="protein sequence ID" value="RRT35892.1"/>
    <property type="molecule type" value="Genomic_DNA"/>
</dbReference>
<accession>A0A426X8T9</accession>
<organism evidence="1 2">
    <name type="scientific">Ensete ventricosum</name>
    <name type="common">Abyssinian banana</name>
    <name type="synonym">Musa ensete</name>
    <dbReference type="NCBI Taxonomy" id="4639"/>
    <lineage>
        <taxon>Eukaryota</taxon>
        <taxon>Viridiplantae</taxon>
        <taxon>Streptophyta</taxon>
        <taxon>Embryophyta</taxon>
        <taxon>Tracheophyta</taxon>
        <taxon>Spermatophyta</taxon>
        <taxon>Magnoliopsida</taxon>
        <taxon>Liliopsida</taxon>
        <taxon>Zingiberales</taxon>
        <taxon>Musaceae</taxon>
        <taxon>Ensete</taxon>
    </lineage>
</organism>
<evidence type="ECO:0000313" key="1">
    <source>
        <dbReference type="EMBL" id="RRT35892.1"/>
    </source>
</evidence>
<gene>
    <name evidence="1" type="ORF">B296_00048084</name>
</gene>
<evidence type="ECO:0000313" key="2">
    <source>
        <dbReference type="Proteomes" id="UP000287651"/>
    </source>
</evidence>
<protein>
    <submittedName>
        <fullName evidence="1">Uncharacterized protein</fullName>
    </submittedName>
</protein>
<comment type="caution">
    <text evidence="1">The sequence shown here is derived from an EMBL/GenBank/DDBJ whole genome shotgun (WGS) entry which is preliminary data.</text>
</comment>
<reference evidence="1 2" key="1">
    <citation type="journal article" date="2014" name="Agronomy (Basel)">
        <title>A Draft Genome Sequence for Ensete ventricosum, the Drought-Tolerant Tree Against Hunger.</title>
        <authorList>
            <person name="Harrison J."/>
            <person name="Moore K.A."/>
            <person name="Paszkiewicz K."/>
            <person name="Jones T."/>
            <person name="Grant M."/>
            <person name="Ambacheew D."/>
            <person name="Muzemil S."/>
            <person name="Studholme D.J."/>
        </authorList>
    </citation>
    <scope>NUCLEOTIDE SEQUENCE [LARGE SCALE GENOMIC DNA]</scope>
</reference>
<sequence length="81" mass="8551">MEDTGGGVGVPLCGQFIELAVRREDDDADVGVAEHGELLGLLEQPGTALAEGDLALDGVLDPPQLQFAARHCWRQPPTSLD</sequence>
<proteinExistence type="predicted"/>
<dbReference type="Proteomes" id="UP000287651">
    <property type="component" value="Unassembled WGS sequence"/>
</dbReference>
<name>A0A426X8T9_ENSVE</name>
<dbReference type="AlphaFoldDB" id="A0A426X8T9"/>